<keyword evidence="9" id="KW-1185">Reference proteome</keyword>
<keyword evidence="4" id="KW-0472">Membrane</keyword>
<dbReference type="AlphaFoldDB" id="A0A1V9GA84"/>
<dbReference type="Pfam" id="PF07980">
    <property type="entry name" value="SusD_RagB"/>
    <property type="match status" value="1"/>
</dbReference>
<dbReference type="EMBL" id="LWBP01000024">
    <property type="protein sequence ID" value="OQP67581.1"/>
    <property type="molecule type" value="Genomic_DNA"/>
</dbReference>
<proteinExistence type="inferred from homology"/>
<comment type="caution">
    <text evidence="8">The sequence shown here is derived from an EMBL/GenBank/DDBJ whole genome shotgun (WGS) entry which is preliminary data.</text>
</comment>
<keyword evidence="5" id="KW-0998">Cell outer membrane</keyword>
<evidence type="ECO:0000256" key="2">
    <source>
        <dbReference type="ARBA" id="ARBA00006275"/>
    </source>
</evidence>
<protein>
    <recommendedName>
        <fullName evidence="10">Carbohydrate-binding protein SusD</fullName>
    </recommendedName>
</protein>
<evidence type="ECO:0000256" key="3">
    <source>
        <dbReference type="ARBA" id="ARBA00022729"/>
    </source>
</evidence>
<dbReference type="PROSITE" id="PS51257">
    <property type="entry name" value="PROKAR_LIPOPROTEIN"/>
    <property type="match status" value="1"/>
</dbReference>
<dbReference type="Proteomes" id="UP000192276">
    <property type="component" value="Unassembled WGS sequence"/>
</dbReference>
<evidence type="ECO:0000259" key="7">
    <source>
        <dbReference type="Pfam" id="PF14322"/>
    </source>
</evidence>
<evidence type="ECO:0000256" key="4">
    <source>
        <dbReference type="ARBA" id="ARBA00023136"/>
    </source>
</evidence>
<keyword evidence="3" id="KW-0732">Signal</keyword>
<feature type="domain" description="RagB/SusD" evidence="6">
    <location>
        <begin position="257"/>
        <end position="555"/>
    </location>
</feature>
<dbReference type="Pfam" id="PF14322">
    <property type="entry name" value="SusD-like_3"/>
    <property type="match status" value="1"/>
</dbReference>
<name>A0A1V9GA84_9BACT</name>
<evidence type="ECO:0000256" key="1">
    <source>
        <dbReference type="ARBA" id="ARBA00004442"/>
    </source>
</evidence>
<gene>
    <name evidence="8" type="ORF">A4R26_12265</name>
</gene>
<evidence type="ECO:0000259" key="6">
    <source>
        <dbReference type="Pfam" id="PF07980"/>
    </source>
</evidence>
<comment type="subcellular location">
    <subcellularLocation>
        <location evidence="1">Cell outer membrane</location>
    </subcellularLocation>
</comment>
<dbReference type="InterPro" id="IPR011990">
    <property type="entry name" value="TPR-like_helical_dom_sf"/>
</dbReference>
<sequence>MKKIFIYCSCLLLVATGCNKKLKEEPNSILVPAFFQTSQGLQAGLDAAYGGMRNFWGAQELFTATVIGTDEFMRGVDGNSDINLYSYTSTHGTPTTLWRAAYVFINTCNGVIDNADKVELPAATKNKMVAEAKFLRANLYFILVQFWGDVTLNSNFQSEAVTSAKRDPLKDVYDLIEQDLKDAIAVLPAGPKSNGVLPGKATAVAAKHVLAKVYLTRAGSAAKKADDYQNAYNTAVDIIDTRASLGLNLVADFGKIFAEGNEENEEVLWSVQHTTNIAYNGPNNSGISNFSADNVLNHMWVGQYEKRPGMIRSTPYGRPYIRCVPTRWVTDTVFKEKVNDTRYSKTFQTVWYANNPDPKGYPVWPNPLPAGAPAGAVSGQPKFKFGDTAIYMPGVDAGDAAIAAAPYLLVPPRKYDNTLSATMMKYFDTKRADLNSPSVRPVIAFRLAETYLMAAEAAFMLGNMTDAVKYINAVRERAAYPTGNAAAMDISAADLSIDFILDERTRELCGENVRWWDLVRTGKLLQRVRLHNKEAAANIIDRHVLRPIPQAQIDATTTGDPYNNSMYFPLWN</sequence>
<organism evidence="8 9">
    <name type="scientific">Niastella populi</name>
    <dbReference type="NCBI Taxonomy" id="550983"/>
    <lineage>
        <taxon>Bacteria</taxon>
        <taxon>Pseudomonadati</taxon>
        <taxon>Bacteroidota</taxon>
        <taxon>Chitinophagia</taxon>
        <taxon>Chitinophagales</taxon>
        <taxon>Chitinophagaceae</taxon>
        <taxon>Niastella</taxon>
    </lineage>
</organism>
<evidence type="ECO:0000256" key="5">
    <source>
        <dbReference type="ARBA" id="ARBA00023237"/>
    </source>
</evidence>
<dbReference type="OrthoDB" id="5694214at2"/>
<feature type="domain" description="SusD-like N-terminal" evidence="7">
    <location>
        <begin position="71"/>
        <end position="215"/>
    </location>
</feature>
<dbReference type="GO" id="GO:0009279">
    <property type="term" value="C:cell outer membrane"/>
    <property type="evidence" value="ECO:0007669"/>
    <property type="project" value="UniProtKB-SubCell"/>
</dbReference>
<dbReference type="Gene3D" id="1.25.40.390">
    <property type="match status" value="1"/>
</dbReference>
<dbReference type="InterPro" id="IPR033985">
    <property type="entry name" value="SusD-like_N"/>
</dbReference>
<evidence type="ECO:0000313" key="9">
    <source>
        <dbReference type="Proteomes" id="UP000192276"/>
    </source>
</evidence>
<evidence type="ECO:0000313" key="8">
    <source>
        <dbReference type="EMBL" id="OQP67581.1"/>
    </source>
</evidence>
<dbReference type="InterPro" id="IPR012944">
    <property type="entry name" value="SusD_RagB_dom"/>
</dbReference>
<dbReference type="STRING" id="550983.A4R26_12265"/>
<evidence type="ECO:0008006" key="10">
    <source>
        <dbReference type="Google" id="ProtNLM"/>
    </source>
</evidence>
<dbReference type="RefSeq" id="WP_081161637.1">
    <property type="nucleotide sequence ID" value="NZ_LWBP01000024.1"/>
</dbReference>
<comment type="similarity">
    <text evidence="2">Belongs to the SusD family.</text>
</comment>
<reference evidence="9" key="1">
    <citation type="submission" date="2016-04" db="EMBL/GenBank/DDBJ databases">
        <authorList>
            <person name="Chen L."/>
            <person name="Zhuang W."/>
            <person name="Wang G."/>
        </authorList>
    </citation>
    <scope>NUCLEOTIDE SEQUENCE [LARGE SCALE GENOMIC DNA]</scope>
    <source>
        <strain evidence="9">208</strain>
    </source>
</reference>
<accession>A0A1V9GA84</accession>
<dbReference type="SUPFAM" id="SSF48452">
    <property type="entry name" value="TPR-like"/>
    <property type="match status" value="1"/>
</dbReference>